<evidence type="ECO:0000256" key="6">
    <source>
        <dbReference type="ARBA" id="ARBA00035191"/>
    </source>
</evidence>
<keyword evidence="5" id="KW-0687">Ribonucleoprotein</keyword>
<name>A0AAN9YT73_9PEZI</name>
<keyword evidence="3 8" id="KW-0689">Ribosomal protein</keyword>
<reference evidence="8 9" key="1">
    <citation type="submission" date="2024-02" db="EMBL/GenBank/DDBJ databases">
        <title>De novo assembly and annotation of 12 fungi associated with fruit tree decline syndrome in Ontario, Canada.</title>
        <authorList>
            <person name="Sulman M."/>
            <person name="Ellouze W."/>
            <person name="Ilyukhin E."/>
        </authorList>
    </citation>
    <scope>NUCLEOTIDE SEQUENCE [LARGE SCALE GENOMIC DNA]</scope>
    <source>
        <strain evidence="8 9">M11/M66-122</strain>
    </source>
</reference>
<evidence type="ECO:0000313" key="9">
    <source>
        <dbReference type="Proteomes" id="UP001320420"/>
    </source>
</evidence>
<accession>A0AAN9YT73</accession>
<dbReference type="PANTHER" id="PTHR13477:SF0">
    <property type="entry name" value="LARGE RIBOSOMAL SUBUNIT PROTEIN ML49"/>
    <property type="match status" value="1"/>
</dbReference>
<sequence>MFPRLFRPLRAPSASLIQTPIRFLLPLRTRTFATSNIETHAAASSPESSPLASSPESATVTATTPPTFEAPAPAPAAAEAATPSAAIPSEEPAAPTKIITPRKPSALTEEPDLPPRKLPYFVGRNPFNNFGVYQRRKRGGNLKVTLVKKGEGNLQALKHDIKKALDLRDDEVAVNSITRHIVVKVSYARPLSPSMRP</sequence>
<evidence type="ECO:0000256" key="1">
    <source>
        <dbReference type="ARBA" id="ARBA00004173"/>
    </source>
</evidence>
<keyword evidence="4" id="KW-0496">Mitochondrion</keyword>
<feature type="compositionally biased region" description="Low complexity" evidence="7">
    <location>
        <begin position="41"/>
        <end position="96"/>
    </location>
</feature>
<feature type="region of interest" description="Disordered" evidence="7">
    <location>
        <begin position="40"/>
        <end position="118"/>
    </location>
</feature>
<dbReference type="Proteomes" id="UP001320420">
    <property type="component" value="Unassembled WGS sequence"/>
</dbReference>
<comment type="subcellular location">
    <subcellularLocation>
        <location evidence="1">Mitochondrion</location>
    </subcellularLocation>
</comment>
<dbReference type="Pfam" id="PF05046">
    <property type="entry name" value="Img2"/>
    <property type="match status" value="1"/>
</dbReference>
<dbReference type="GO" id="GO:0005762">
    <property type="term" value="C:mitochondrial large ribosomal subunit"/>
    <property type="evidence" value="ECO:0007669"/>
    <property type="project" value="TreeGrafter"/>
</dbReference>
<keyword evidence="9" id="KW-1185">Reference proteome</keyword>
<evidence type="ECO:0000256" key="2">
    <source>
        <dbReference type="ARBA" id="ARBA00005677"/>
    </source>
</evidence>
<organism evidence="8 9">
    <name type="scientific">Diatrype stigma</name>
    <dbReference type="NCBI Taxonomy" id="117547"/>
    <lineage>
        <taxon>Eukaryota</taxon>
        <taxon>Fungi</taxon>
        <taxon>Dikarya</taxon>
        <taxon>Ascomycota</taxon>
        <taxon>Pezizomycotina</taxon>
        <taxon>Sordariomycetes</taxon>
        <taxon>Xylariomycetidae</taxon>
        <taxon>Xylariales</taxon>
        <taxon>Diatrypaceae</taxon>
        <taxon>Diatrype</taxon>
    </lineage>
</organism>
<evidence type="ECO:0000256" key="3">
    <source>
        <dbReference type="ARBA" id="ARBA00022980"/>
    </source>
</evidence>
<evidence type="ECO:0000256" key="4">
    <source>
        <dbReference type="ARBA" id="ARBA00023128"/>
    </source>
</evidence>
<dbReference type="EMBL" id="JAKJXP020000029">
    <property type="protein sequence ID" value="KAK7753394.1"/>
    <property type="molecule type" value="Genomic_DNA"/>
</dbReference>
<comment type="similarity">
    <text evidence="2">Belongs to the mitochondrion-specific ribosomal protein mL49 family.</text>
</comment>
<dbReference type="AlphaFoldDB" id="A0AAN9YT73"/>
<dbReference type="GO" id="GO:0006412">
    <property type="term" value="P:translation"/>
    <property type="evidence" value="ECO:0007669"/>
    <property type="project" value="InterPro"/>
</dbReference>
<dbReference type="InterPro" id="IPR007740">
    <property type="entry name" value="Ribosomal_mL49"/>
</dbReference>
<dbReference type="GO" id="GO:0003735">
    <property type="term" value="F:structural constituent of ribosome"/>
    <property type="evidence" value="ECO:0007669"/>
    <property type="project" value="InterPro"/>
</dbReference>
<protein>
    <recommendedName>
        <fullName evidence="6">Large ribosomal subunit protein mL49</fullName>
    </recommendedName>
</protein>
<dbReference type="PANTHER" id="PTHR13477">
    <property type="entry name" value="MITOCHONDRIAL 39S RIBOSOMAL PROTEIN L49"/>
    <property type="match status" value="1"/>
</dbReference>
<evidence type="ECO:0000256" key="5">
    <source>
        <dbReference type="ARBA" id="ARBA00023274"/>
    </source>
</evidence>
<dbReference type="Gene3D" id="3.30.780.10">
    <property type="entry name" value="SUI1-like domain"/>
    <property type="match status" value="1"/>
</dbReference>
<evidence type="ECO:0000256" key="7">
    <source>
        <dbReference type="SAM" id="MobiDB-lite"/>
    </source>
</evidence>
<evidence type="ECO:0000313" key="8">
    <source>
        <dbReference type="EMBL" id="KAK7753394.1"/>
    </source>
</evidence>
<gene>
    <name evidence="8" type="primary">img2</name>
    <name evidence="8" type="ORF">SLS62_004684</name>
</gene>
<comment type="caution">
    <text evidence="8">The sequence shown here is derived from an EMBL/GenBank/DDBJ whole genome shotgun (WGS) entry which is preliminary data.</text>
</comment>
<proteinExistence type="inferred from homology"/>